<dbReference type="Pfam" id="PF03050">
    <property type="entry name" value="DDE_Tnp_IS66"/>
    <property type="match status" value="1"/>
</dbReference>
<feature type="compositionally biased region" description="Low complexity" evidence="1">
    <location>
        <begin position="49"/>
        <end position="58"/>
    </location>
</feature>
<organism evidence="4 5">
    <name type="scientific">Kuenenia stuttgartiensis</name>
    <dbReference type="NCBI Taxonomy" id="174633"/>
    <lineage>
        <taxon>Bacteria</taxon>
        <taxon>Pseudomonadati</taxon>
        <taxon>Planctomycetota</taxon>
        <taxon>Candidatus Brocadiia</taxon>
        <taxon>Candidatus Brocadiales</taxon>
        <taxon>Candidatus Brocadiaceae</taxon>
        <taxon>Candidatus Kuenenia</taxon>
    </lineage>
</organism>
<dbReference type="AlphaFoldDB" id="A0A2C9CDH2"/>
<evidence type="ECO:0000256" key="1">
    <source>
        <dbReference type="SAM" id="MobiDB-lite"/>
    </source>
</evidence>
<dbReference type="NCBIfam" id="NF033517">
    <property type="entry name" value="transpos_IS66"/>
    <property type="match status" value="1"/>
</dbReference>
<name>A0A2C9CDH2_KUEST</name>
<evidence type="ECO:0000313" key="4">
    <source>
        <dbReference type="EMBL" id="SOH02777.1"/>
    </source>
</evidence>
<accession>A0A2C9CDH2</accession>
<feature type="compositionally biased region" description="Basic residues" evidence="1">
    <location>
        <begin position="371"/>
        <end position="380"/>
    </location>
</feature>
<feature type="domain" description="Transposase IS66 central" evidence="2">
    <location>
        <begin position="158"/>
        <end position="436"/>
    </location>
</feature>
<dbReference type="InterPro" id="IPR052344">
    <property type="entry name" value="Transposase-related"/>
</dbReference>
<reference evidence="5" key="1">
    <citation type="submission" date="2017-10" db="EMBL/GenBank/DDBJ databases">
        <authorList>
            <person name="Frank J."/>
        </authorList>
    </citation>
    <scope>NUCLEOTIDE SEQUENCE [LARGE SCALE GENOMIC DNA]</scope>
</reference>
<evidence type="ECO:0008006" key="6">
    <source>
        <dbReference type="Google" id="ProtNLM"/>
    </source>
</evidence>
<feature type="domain" description="DUF6444" evidence="3">
    <location>
        <begin position="30"/>
        <end position="85"/>
    </location>
</feature>
<sequence length="473" mass="54287">MTIENIDVDATLQKVEKLLSEEKGLSPAVRSMIELLVLLITLLVGRLNRNSRNSSKPPSSDPNRKKESKAKGERKAGGQKGRDGVTLKKVDNPDEVEVIKVDRRKYPRSKYKVVGYEARQVFDIKISRVVTEYRAEVVEDAKGNRIVASFPEGVTKAVQYGPDLKAHAVYMSQYQLIPYKRIQEYFEGQIGIPLSEGSVYNFNREAYESLEPFEVRAREELAKSEVMHVDETSINKNGDRYWLHSASNSLWTYFFPHERRGTEAINSIGILPEFKGILCHDHLKSYYTYSNCTHALCNAHHLRELDGVWEDDNKQEWAKEMKALLKEINRATSDAGGMLGTDESEKYRQRYRKILQNAEAESPPPDETNRKGKRGRVKRTKARNLLERLRTYEGDVLRFMDNKNVPFTNNLAENDIRMTKVQQKISGCFRSLEGAKIFCRIRSYLSTCRKQGVNLSRALQMLFRGELPDFASS</sequence>
<proteinExistence type="predicted"/>
<gene>
    <name evidence="4" type="ORF">KSMBR1_0261</name>
</gene>
<dbReference type="Pfam" id="PF20042">
    <property type="entry name" value="DUF6444"/>
    <property type="match status" value="1"/>
</dbReference>
<dbReference type="KEGG" id="kst:KSMBR1_0261"/>
<dbReference type="RefSeq" id="WP_099323701.1">
    <property type="nucleotide sequence ID" value="NZ_LT934425.1"/>
</dbReference>
<feature type="region of interest" description="Disordered" evidence="1">
    <location>
        <begin position="355"/>
        <end position="380"/>
    </location>
</feature>
<dbReference type="EMBL" id="LT934425">
    <property type="protein sequence ID" value="SOH02777.1"/>
    <property type="molecule type" value="Genomic_DNA"/>
</dbReference>
<dbReference type="InterPro" id="IPR004291">
    <property type="entry name" value="Transposase_IS66_central"/>
</dbReference>
<feature type="region of interest" description="Disordered" evidence="1">
    <location>
        <begin position="49"/>
        <end position="87"/>
    </location>
</feature>
<evidence type="ECO:0000259" key="3">
    <source>
        <dbReference type="Pfam" id="PF20042"/>
    </source>
</evidence>
<dbReference type="PANTHER" id="PTHR33678:SF1">
    <property type="entry name" value="BLL1576 PROTEIN"/>
    <property type="match status" value="1"/>
</dbReference>
<evidence type="ECO:0000313" key="5">
    <source>
        <dbReference type="Proteomes" id="UP000221734"/>
    </source>
</evidence>
<evidence type="ECO:0000259" key="2">
    <source>
        <dbReference type="Pfam" id="PF03050"/>
    </source>
</evidence>
<dbReference type="Proteomes" id="UP000221734">
    <property type="component" value="Chromosome Kuenenia_stuttgartiensis_MBR1"/>
</dbReference>
<dbReference type="InterPro" id="IPR045618">
    <property type="entry name" value="DUF6444"/>
</dbReference>
<keyword evidence="5" id="KW-1185">Reference proteome</keyword>
<protein>
    <recommendedName>
        <fullName evidence="6">Transposase</fullName>
    </recommendedName>
</protein>
<dbReference type="OrthoDB" id="236093at2"/>
<dbReference type="PANTHER" id="PTHR33678">
    <property type="entry name" value="BLL1576 PROTEIN"/>
    <property type="match status" value="1"/>
</dbReference>
<feature type="compositionally biased region" description="Basic and acidic residues" evidence="1">
    <location>
        <begin position="62"/>
        <end position="87"/>
    </location>
</feature>